<dbReference type="FunFam" id="3.30.70.330:FF:000097">
    <property type="entry name" value="U2 snRNP auxiliary factor large subunit"/>
    <property type="match status" value="1"/>
</dbReference>
<feature type="compositionally biased region" description="Polar residues" evidence="9">
    <location>
        <begin position="148"/>
        <end position="169"/>
    </location>
</feature>
<sequence>MDTAKAHKDFDIIGSLSKCGPAKEADQSQTRIYKDSCKDALKTLLSLDTTQCYVQDIKLTEGSLNVKFRTTDPTSLHSTLYSHRNELEHFQCYGTTVAFRISAPPTKRSRDSETTDTEMEVASPRRGRKGQQKSASEGSSRKKKTPNAPKTQDYSDTATGNGNLPNVHQKSNETTKDGVMDEERASGASLVRPAPRSFVESISSGVSDEALMAFFNQTMTQPNITTGAGDPVMAAQIDHEKEYALCEFTTPEEATPAMALDGIQIAGQSLKIRKPEDYQPAGGDSDAPMAIQDPGVVSTNVPDSVNKIFAGGLPINLNDDEVMQLLKSFGELRSFNLVKDAQTGASKGFAFCEYVDPAITDIACQGLNGMELADKKLVVQRASLGAKKIGSGASMPLTLPHTLLAGEREVMPSKVLMLLNMVTPAELVSQGSYDEIMEYIQEEAAKYGTVKQVKIPQPIAGQEVHGVGKVFIQYTNEEEAGTALKALAGRTYADRTVVTSYWNEDKYLTDDLEGLPSNVTMDRHNPEVKDEVSNASSKKRPRLLVDSDADGSDNDGDEDAKLRSTPSSRPARKSRKLDPIAPPEPKEGVMMVPEAEDGPVETRFSIENQEVGMVVLAENDDDNEVEGPREKDGDAEQLEAPAVLPGTVVNIAAPASGASTASPAAAKPLQFPYTPLAGWVKPNRWPWVRKPFPRRENFTPAPGIVERPCVTDEDFQIEYLRKVNKPGYDTFRDALYERLGRWE</sequence>
<dbReference type="Pfam" id="PF00076">
    <property type="entry name" value="RRM_1"/>
    <property type="match status" value="1"/>
</dbReference>
<keyword evidence="5" id="KW-0508">mRNA splicing</keyword>
<dbReference type="PANTHER" id="PTHR23139">
    <property type="entry name" value="RNA-BINDING PROTEIN"/>
    <property type="match status" value="1"/>
</dbReference>
<protein>
    <recommendedName>
        <fullName evidence="7">U2 snRNP auxiliary factor large subunit</fullName>
    </recommendedName>
</protein>
<dbReference type="SUPFAM" id="SSF54928">
    <property type="entry name" value="RNA-binding domain, RBD"/>
    <property type="match status" value="2"/>
</dbReference>
<dbReference type="GO" id="GO:0008380">
    <property type="term" value="P:RNA splicing"/>
    <property type="evidence" value="ECO:0007669"/>
    <property type="project" value="UniProtKB-KW"/>
</dbReference>
<dbReference type="InterPro" id="IPR012677">
    <property type="entry name" value="Nucleotide-bd_a/b_plait_sf"/>
</dbReference>
<evidence type="ECO:0000256" key="9">
    <source>
        <dbReference type="SAM" id="MobiDB-lite"/>
    </source>
</evidence>
<dbReference type="PROSITE" id="PS50102">
    <property type="entry name" value="RRM"/>
    <property type="match status" value="3"/>
</dbReference>
<evidence type="ECO:0000256" key="6">
    <source>
        <dbReference type="ARBA" id="ARBA00023242"/>
    </source>
</evidence>
<name>A0AAD5S8T6_9FUNG</name>
<dbReference type="FunFam" id="3.30.70.330:FF:000074">
    <property type="entry name" value="U2 snRNP auxiliary factor large subunit"/>
    <property type="match status" value="1"/>
</dbReference>
<feature type="region of interest" description="Disordered" evidence="9">
    <location>
        <begin position="103"/>
        <end position="192"/>
    </location>
</feature>
<feature type="domain" description="RRM" evidence="10">
    <location>
        <begin position="306"/>
        <end position="384"/>
    </location>
</feature>
<evidence type="ECO:0000259" key="10">
    <source>
        <dbReference type="PROSITE" id="PS50102"/>
    </source>
</evidence>
<dbReference type="SMART" id="SM00360">
    <property type="entry name" value="RRM"/>
    <property type="match status" value="2"/>
</dbReference>
<keyword evidence="4 8" id="KW-0694">RNA-binding</keyword>
<accession>A0AAD5S8T6</accession>
<evidence type="ECO:0000256" key="3">
    <source>
        <dbReference type="ARBA" id="ARBA00022737"/>
    </source>
</evidence>
<keyword evidence="3" id="KW-0677">Repeat</keyword>
<dbReference type="GO" id="GO:0006397">
    <property type="term" value="P:mRNA processing"/>
    <property type="evidence" value="ECO:0007669"/>
    <property type="project" value="UniProtKB-KW"/>
</dbReference>
<evidence type="ECO:0000256" key="5">
    <source>
        <dbReference type="ARBA" id="ARBA00023187"/>
    </source>
</evidence>
<keyword evidence="12" id="KW-1185">Reference proteome</keyword>
<dbReference type="Proteomes" id="UP001212841">
    <property type="component" value="Unassembled WGS sequence"/>
</dbReference>
<dbReference type="InterPro" id="IPR003954">
    <property type="entry name" value="RRM_euk-type"/>
</dbReference>
<feature type="compositionally biased region" description="Acidic residues" evidence="9">
    <location>
        <begin position="547"/>
        <end position="558"/>
    </location>
</feature>
<dbReference type="InterPro" id="IPR035979">
    <property type="entry name" value="RBD_domain_sf"/>
</dbReference>
<dbReference type="CDD" id="cd12232">
    <property type="entry name" value="RRM3_U2AF65"/>
    <property type="match status" value="1"/>
</dbReference>
<dbReference type="SMART" id="SM00361">
    <property type="entry name" value="RRM_1"/>
    <property type="match status" value="1"/>
</dbReference>
<proteinExistence type="predicted"/>
<dbReference type="GO" id="GO:0003723">
    <property type="term" value="F:RNA binding"/>
    <property type="evidence" value="ECO:0007669"/>
    <property type="project" value="UniProtKB-UniRule"/>
</dbReference>
<dbReference type="GO" id="GO:0005634">
    <property type="term" value="C:nucleus"/>
    <property type="evidence" value="ECO:0007669"/>
    <property type="project" value="UniProtKB-SubCell"/>
</dbReference>
<evidence type="ECO:0000256" key="8">
    <source>
        <dbReference type="PROSITE-ProRule" id="PRU00176"/>
    </source>
</evidence>
<evidence type="ECO:0000313" key="11">
    <source>
        <dbReference type="EMBL" id="KAJ3049489.1"/>
    </source>
</evidence>
<feature type="compositionally biased region" description="Basic and acidic residues" evidence="9">
    <location>
        <begin position="521"/>
        <end position="532"/>
    </location>
</feature>
<gene>
    <name evidence="11" type="ORF">HK097_009523</name>
</gene>
<feature type="region of interest" description="Disordered" evidence="9">
    <location>
        <begin position="512"/>
        <end position="591"/>
    </location>
</feature>
<evidence type="ECO:0000256" key="4">
    <source>
        <dbReference type="ARBA" id="ARBA00022884"/>
    </source>
</evidence>
<dbReference type="InterPro" id="IPR006529">
    <property type="entry name" value="U2AF_lg"/>
</dbReference>
<dbReference type="InterPro" id="IPR000504">
    <property type="entry name" value="RRM_dom"/>
</dbReference>
<feature type="compositionally biased region" description="Basic and acidic residues" evidence="9">
    <location>
        <begin position="170"/>
        <end position="185"/>
    </location>
</feature>
<dbReference type="NCBIfam" id="TIGR01642">
    <property type="entry name" value="U2AF_lg"/>
    <property type="match status" value="1"/>
</dbReference>
<evidence type="ECO:0000256" key="2">
    <source>
        <dbReference type="ARBA" id="ARBA00022664"/>
    </source>
</evidence>
<dbReference type="CDD" id="cd12231">
    <property type="entry name" value="RRM2_U2AF65"/>
    <property type="match status" value="1"/>
</dbReference>
<comment type="caution">
    <text evidence="11">The sequence shown here is derived from an EMBL/GenBank/DDBJ whole genome shotgun (WGS) entry which is preliminary data.</text>
</comment>
<evidence type="ECO:0000313" key="12">
    <source>
        <dbReference type="Proteomes" id="UP001212841"/>
    </source>
</evidence>
<reference evidence="11" key="1">
    <citation type="submission" date="2020-05" db="EMBL/GenBank/DDBJ databases">
        <title>Phylogenomic resolution of chytrid fungi.</title>
        <authorList>
            <person name="Stajich J.E."/>
            <person name="Amses K."/>
            <person name="Simmons R."/>
            <person name="Seto K."/>
            <person name="Myers J."/>
            <person name="Bonds A."/>
            <person name="Quandt C.A."/>
            <person name="Barry K."/>
            <person name="Liu P."/>
            <person name="Grigoriev I."/>
            <person name="Longcore J.E."/>
            <person name="James T.Y."/>
        </authorList>
    </citation>
    <scope>NUCLEOTIDE SEQUENCE</scope>
    <source>
        <strain evidence="11">JEL0318</strain>
    </source>
</reference>
<dbReference type="EMBL" id="JADGJD010000637">
    <property type="protein sequence ID" value="KAJ3049489.1"/>
    <property type="molecule type" value="Genomic_DNA"/>
</dbReference>
<feature type="domain" description="RRM" evidence="10">
    <location>
        <begin position="414"/>
        <end position="504"/>
    </location>
</feature>
<feature type="domain" description="RRM" evidence="10">
    <location>
        <begin position="195"/>
        <end position="277"/>
    </location>
</feature>
<dbReference type="AlphaFoldDB" id="A0AAD5S8T6"/>
<keyword evidence="6" id="KW-0539">Nucleus</keyword>
<keyword evidence="2" id="KW-0507">mRNA processing</keyword>
<evidence type="ECO:0000256" key="7">
    <source>
        <dbReference type="ARBA" id="ARBA00030821"/>
    </source>
</evidence>
<comment type="subcellular location">
    <subcellularLocation>
        <location evidence="1">Nucleus</location>
    </subcellularLocation>
</comment>
<dbReference type="Gene3D" id="3.30.70.330">
    <property type="match status" value="3"/>
</dbReference>
<evidence type="ECO:0000256" key="1">
    <source>
        <dbReference type="ARBA" id="ARBA00004123"/>
    </source>
</evidence>
<organism evidence="11 12">
    <name type="scientific">Rhizophlyctis rosea</name>
    <dbReference type="NCBI Taxonomy" id="64517"/>
    <lineage>
        <taxon>Eukaryota</taxon>
        <taxon>Fungi</taxon>
        <taxon>Fungi incertae sedis</taxon>
        <taxon>Chytridiomycota</taxon>
        <taxon>Chytridiomycota incertae sedis</taxon>
        <taxon>Chytridiomycetes</taxon>
        <taxon>Rhizophlyctidales</taxon>
        <taxon>Rhizophlyctidaceae</taxon>
        <taxon>Rhizophlyctis</taxon>
    </lineage>
</organism>